<protein>
    <submittedName>
        <fullName evidence="1">Uncharacterized protein</fullName>
    </submittedName>
</protein>
<sequence length="62" mass="6894">MLTQRKKNILPDIPSLNEASVSLLLCLRTALRPCGGIFTLVSCHTLLLRLFGWHSGTMTKRA</sequence>
<organism evidence="1">
    <name type="scientific">Rhizophora mucronata</name>
    <name type="common">Asiatic mangrove</name>
    <dbReference type="NCBI Taxonomy" id="61149"/>
    <lineage>
        <taxon>Eukaryota</taxon>
        <taxon>Viridiplantae</taxon>
        <taxon>Streptophyta</taxon>
        <taxon>Embryophyta</taxon>
        <taxon>Tracheophyta</taxon>
        <taxon>Spermatophyta</taxon>
        <taxon>Magnoliopsida</taxon>
        <taxon>eudicotyledons</taxon>
        <taxon>Gunneridae</taxon>
        <taxon>Pentapetalae</taxon>
        <taxon>rosids</taxon>
        <taxon>fabids</taxon>
        <taxon>Malpighiales</taxon>
        <taxon>Rhizophoraceae</taxon>
        <taxon>Rhizophora</taxon>
    </lineage>
</organism>
<evidence type="ECO:0000313" key="1">
    <source>
        <dbReference type="EMBL" id="MBW91770.1"/>
    </source>
</evidence>
<accession>A0A2P2JE83</accession>
<name>A0A2P2JE83_RHIMU</name>
<dbReference type="AlphaFoldDB" id="A0A2P2JE83"/>
<proteinExistence type="predicted"/>
<reference evidence="1" key="1">
    <citation type="submission" date="2018-02" db="EMBL/GenBank/DDBJ databases">
        <title>Rhizophora mucronata_Transcriptome.</title>
        <authorList>
            <person name="Meera S.P."/>
            <person name="Sreeshan A."/>
            <person name="Augustine A."/>
        </authorList>
    </citation>
    <scope>NUCLEOTIDE SEQUENCE</scope>
    <source>
        <tissue evidence="1">Leaf</tissue>
    </source>
</reference>
<dbReference type="EMBL" id="GGEC01011287">
    <property type="protein sequence ID" value="MBW91770.1"/>
    <property type="molecule type" value="Transcribed_RNA"/>
</dbReference>